<dbReference type="GO" id="GO:0003677">
    <property type="term" value="F:DNA binding"/>
    <property type="evidence" value="ECO:0007669"/>
    <property type="project" value="TreeGrafter"/>
</dbReference>
<sequence length="412" mass="45188">MPVLPPAPSVADGAAVDDVVSWVTTHLGDLTLEGPDGVRSGGFRGGQSAADAALATLDVAGYARTRSTVLPPERRGASRMSPYVRHGLLTLREVWDAVEPAPGRDRWKYRDELMWQEYARHLYARIGPALAEPLRREQPRPQPWEDPWPARMACMDEVVGELHRDGWVVNQTRMWLASQWAVRAGGAWQAGEDAMFTHLLDGSRAANRLGWQWTVGTGSGKSYGFSRWQVEKRAPQLCRSCPLADACPVQGWPDADLGPSVDGPDLGKGEIPAGPAEVDGAGGAETVWLTAESLSERDPALAADPDRPAVFVFDEPLLRRLRLSGKRLVFLAETLGELAATRPLELRRGAVVDELAGVPLASTYAPVPGWARRSARLDLREVHPWPWLVRPRPAPVRSFTGWRKSVERGGPR</sequence>
<evidence type="ECO:0000313" key="6">
    <source>
        <dbReference type="EMBL" id="MXG88622.1"/>
    </source>
</evidence>
<dbReference type="GO" id="GO:0005737">
    <property type="term" value="C:cytoplasm"/>
    <property type="evidence" value="ECO:0007669"/>
    <property type="project" value="TreeGrafter"/>
</dbReference>
<name>A0A6L7EYN3_9ACTN</name>
<protein>
    <submittedName>
        <fullName evidence="6">Deoxyribodipyrimidine photolyase</fullName>
    </submittedName>
</protein>
<keyword evidence="2 3" id="KW-0274">FAD</keyword>
<dbReference type="Pfam" id="PF03441">
    <property type="entry name" value="FAD_binding_7"/>
    <property type="match status" value="1"/>
</dbReference>
<evidence type="ECO:0000256" key="1">
    <source>
        <dbReference type="ARBA" id="ARBA00022630"/>
    </source>
</evidence>
<dbReference type="Proteomes" id="UP000473325">
    <property type="component" value="Unassembled WGS sequence"/>
</dbReference>
<evidence type="ECO:0000313" key="7">
    <source>
        <dbReference type="Proteomes" id="UP000473325"/>
    </source>
</evidence>
<comment type="caution">
    <text evidence="6">The sequence shown here is derived from an EMBL/GenBank/DDBJ whole genome shotgun (WGS) entry which is preliminary data.</text>
</comment>
<dbReference type="GO" id="GO:0003904">
    <property type="term" value="F:deoxyribodipyrimidine photo-lyase activity"/>
    <property type="evidence" value="ECO:0007669"/>
    <property type="project" value="TreeGrafter"/>
</dbReference>
<comment type="cofactor">
    <cofactor evidence="3">
        <name>FAD</name>
        <dbReference type="ChEBI" id="CHEBI:57692"/>
    </cofactor>
    <text evidence="3">Binds 1 FAD per subunit.</text>
</comment>
<dbReference type="GO" id="GO:0043153">
    <property type="term" value="P:entrainment of circadian clock by photoperiod"/>
    <property type="evidence" value="ECO:0007669"/>
    <property type="project" value="TreeGrafter"/>
</dbReference>
<feature type="site" description="Electron transfer via tryptophanyl radical" evidence="4">
    <location>
        <position position="144"/>
    </location>
</feature>
<feature type="site" description="Electron transfer via tryptophanyl radical" evidence="4">
    <location>
        <position position="211"/>
    </location>
</feature>
<proteinExistence type="predicted"/>
<accession>A0A6L7EYN3</accession>
<dbReference type="AlphaFoldDB" id="A0A6L7EYN3"/>
<evidence type="ECO:0000256" key="2">
    <source>
        <dbReference type="ARBA" id="ARBA00022827"/>
    </source>
</evidence>
<keyword evidence="6" id="KW-0456">Lyase</keyword>
<feature type="site" description="Electron transfer via tryptophanyl radical" evidence="4">
    <location>
        <position position="188"/>
    </location>
</feature>
<evidence type="ECO:0000256" key="3">
    <source>
        <dbReference type="PIRSR" id="PIRSR602081-1"/>
    </source>
</evidence>
<dbReference type="Gene3D" id="1.25.40.80">
    <property type="match status" value="1"/>
</dbReference>
<dbReference type="EMBL" id="WUEK01000002">
    <property type="protein sequence ID" value="MXG88622.1"/>
    <property type="molecule type" value="Genomic_DNA"/>
</dbReference>
<dbReference type="RefSeq" id="WP_160875242.1">
    <property type="nucleotide sequence ID" value="NZ_WUEK01000002.1"/>
</dbReference>
<dbReference type="Gene3D" id="1.10.579.10">
    <property type="entry name" value="DNA Cyclobutane Dipyrimidine Photolyase, subunit A, domain 3"/>
    <property type="match status" value="1"/>
</dbReference>
<feature type="binding site" evidence="3">
    <location>
        <position position="62"/>
    </location>
    <ligand>
        <name>FAD</name>
        <dbReference type="ChEBI" id="CHEBI:57692"/>
    </ligand>
</feature>
<organism evidence="6 7">
    <name type="scientific">Nocardioides flavescens</name>
    <dbReference type="NCBI Taxonomy" id="2691959"/>
    <lineage>
        <taxon>Bacteria</taxon>
        <taxon>Bacillati</taxon>
        <taxon>Actinomycetota</taxon>
        <taxon>Actinomycetes</taxon>
        <taxon>Propionibacteriales</taxon>
        <taxon>Nocardioidaceae</taxon>
        <taxon>Nocardioides</taxon>
    </lineage>
</organism>
<dbReference type="SUPFAM" id="SSF48173">
    <property type="entry name" value="Cryptochrome/photolyase FAD-binding domain"/>
    <property type="match status" value="1"/>
</dbReference>
<dbReference type="InterPro" id="IPR005101">
    <property type="entry name" value="Cryptochr/Photolyase_FAD-bd"/>
</dbReference>
<dbReference type="PANTHER" id="PTHR11455">
    <property type="entry name" value="CRYPTOCHROME"/>
    <property type="match status" value="1"/>
</dbReference>
<feature type="domain" description="Cryptochrome/DNA photolyase FAD-binding" evidence="5">
    <location>
        <begin position="111"/>
        <end position="222"/>
    </location>
</feature>
<dbReference type="PANTHER" id="PTHR11455:SF18">
    <property type="entry name" value="SI:CH1073-390K14.1"/>
    <property type="match status" value="1"/>
</dbReference>
<reference evidence="6 7" key="1">
    <citation type="submission" date="2019-12" db="EMBL/GenBank/DDBJ databases">
        <authorList>
            <person name="Kun Z."/>
        </authorList>
    </citation>
    <scope>NUCLEOTIDE SEQUENCE [LARGE SCALE GENOMIC DNA]</scope>
    <source>
        <strain evidence="6 7">YIM 123512</strain>
    </source>
</reference>
<gene>
    <name evidence="6" type="ORF">GRQ65_03565</name>
</gene>
<dbReference type="GO" id="GO:0032922">
    <property type="term" value="P:circadian regulation of gene expression"/>
    <property type="evidence" value="ECO:0007669"/>
    <property type="project" value="TreeGrafter"/>
</dbReference>
<dbReference type="InterPro" id="IPR002081">
    <property type="entry name" value="Cryptochrome/DNA_photolyase_1"/>
</dbReference>
<dbReference type="InterPro" id="IPR036134">
    <property type="entry name" value="Crypto/Photolyase_FAD-like_sf"/>
</dbReference>
<dbReference type="GO" id="GO:0071949">
    <property type="term" value="F:FAD binding"/>
    <property type="evidence" value="ECO:0007669"/>
    <property type="project" value="TreeGrafter"/>
</dbReference>
<evidence type="ECO:0000256" key="4">
    <source>
        <dbReference type="PIRSR" id="PIRSR602081-2"/>
    </source>
</evidence>
<evidence type="ECO:0000259" key="5">
    <source>
        <dbReference type="Pfam" id="PF03441"/>
    </source>
</evidence>
<keyword evidence="1 3" id="KW-0285">Flavoprotein</keyword>
<feature type="binding site" evidence="3">
    <location>
        <position position="109"/>
    </location>
    <ligand>
        <name>FAD</name>
        <dbReference type="ChEBI" id="CHEBI:57692"/>
    </ligand>
</feature>
<keyword evidence="7" id="KW-1185">Reference proteome</keyword>